<accession>A0ACB9L875</accession>
<dbReference type="Proteomes" id="UP000828941">
    <property type="component" value="Chromosome 12"/>
</dbReference>
<gene>
    <name evidence="1" type="ORF">L6164_029288</name>
</gene>
<organism evidence="1 2">
    <name type="scientific">Bauhinia variegata</name>
    <name type="common">Purple orchid tree</name>
    <name type="synonym">Phanera variegata</name>
    <dbReference type="NCBI Taxonomy" id="167791"/>
    <lineage>
        <taxon>Eukaryota</taxon>
        <taxon>Viridiplantae</taxon>
        <taxon>Streptophyta</taxon>
        <taxon>Embryophyta</taxon>
        <taxon>Tracheophyta</taxon>
        <taxon>Spermatophyta</taxon>
        <taxon>Magnoliopsida</taxon>
        <taxon>eudicotyledons</taxon>
        <taxon>Gunneridae</taxon>
        <taxon>Pentapetalae</taxon>
        <taxon>rosids</taxon>
        <taxon>fabids</taxon>
        <taxon>Fabales</taxon>
        <taxon>Fabaceae</taxon>
        <taxon>Cercidoideae</taxon>
        <taxon>Cercideae</taxon>
        <taxon>Bauhiniinae</taxon>
        <taxon>Bauhinia</taxon>
    </lineage>
</organism>
<reference evidence="1 2" key="1">
    <citation type="journal article" date="2022" name="DNA Res.">
        <title>Chromosomal-level genome assembly of the orchid tree Bauhinia variegata (Leguminosae; Cercidoideae) supports the allotetraploid origin hypothesis of Bauhinia.</title>
        <authorList>
            <person name="Zhong Y."/>
            <person name="Chen Y."/>
            <person name="Zheng D."/>
            <person name="Pang J."/>
            <person name="Liu Y."/>
            <person name="Luo S."/>
            <person name="Meng S."/>
            <person name="Qian L."/>
            <person name="Wei D."/>
            <person name="Dai S."/>
            <person name="Zhou R."/>
        </authorList>
    </citation>
    <scope>NUCLEOTIDE SEQUENCE [LARGE SCALE GENOMIC DNA]</scope>
    <source>
        <strain evidence="1">BV-YZ2020</strain>
    </source>
</reference>
<proteinExistence type="predicted"/>
<sequence>MVMDNANEVSSSLSFASSNLSNGSSNNNMSAAASGEHGTNLEILSLSKLSGSLERLLIDAEFDYSDAEIVVEDIPVGVHRCVLASRSQFFHELFKKGNHVLAKEGKPRYLMSELVPHGVVGQEAFLVFLHYLYTGKLKASPPEVSTCVDEACAHDACRPAINYALELMYASATFQMKELVLLVQVSFASKCINSVSF</sequence>
<protein>
    <submittedName>
        <fullName evidence="1">Uncharacterized protein</fullName>
    </submittedName>
</protein>
<evidence type="ECO:0000313" key="2">
    <source>
        <dbReference type="Proteomes" id="UP000828941"/>
    </source>
</evidence>
<dbReference type="EMBL" id="CM039437">
    <property type="protein sequence ID" value="KAI4305965.1"/>
    <property type="molecule type" value="Genomic_DNA"/>
</dbReference>
<comment type="caution">
    <text evidence="1">The sequence shown here is derived from an EMBL/GenBank/DDBJ whole genome shotgun (WGS) entry which is preliminary data.</text>
</comment>
<name>A0ACB9L875_BAUVA</name>
<evidence type="ECO:0000313" key="1">
    <source>
        <dbReference type="EMBL" id="KAI4305965.1"/>
    </source>
</evidence>
<keyword evidence="2" id="KW-1185">Reference proteome</keyword>